<dbReference type="Proteomes" id="UP001458880">
    <property type="component" value="Unassembled WGS sequence"/>
</dbReference>
<dbReference type="GO" id="GO:1990246">
    <property type="term" value="C:uniplex complex"/>
    <property type="evidence" value="ECO:0007669"/>
    <property type="project" value="TreeGrafter"/>
</dbReference>
<evidence type="ECO:0000256" key="6">
    <source>
        <dbReference type="ARBA" id="ARBA00023128"/>
    </source>
</evidence>
<reference evidence="9 10" key="1">
    <citation type="journal article" date="2024" name="BMC Genomics">
        <title>De novo assembly and annotation of Popillia japonica's genome with initial clues to its potential as an invasive pest.</title>
        <authorList>
            <person name="Cucini C."/>
            <person name="Boschi S."/>
            <person name="Funari R."/>
            <person name="Cardaioli E."/>
            <person name="Iannotti N."/>
            <person name="Marturano G."/>
            <person name="Paoli F."/>
            <person name="Bruttini M."/>
            <person name="Carapelli A."/>
            <person name="Frati F."/>
            <person name="Nardi F."/>
        </authorList>
    </citation>
    <scope>NUCLEOTIDE SEQUENCE [LARGE SCALE GENOMIC DNA]</scope>
    <source>
        <strain evidence="9">DMR45628</strain>
    </source>
</reference>
<dbReference type="Gene3D" id="1.10.238.10">
    <property type="entry name" value="EF-hand"/>
    <property type="match status" value="1"/>
</dbReference>
<evidence type="ECO:0000256" key="1">
    <source>
        <dbReference type="ARBA" id="ARBA00004273"/>
    </source>
</evidence>
<evidence type="ECO:0000313" key="10">
    <source>
        <dbReference type="Proteomes" id="UP001458880"/>
    </source>
</evidence>
<organism evidence="9 10">
    <name type="scientific">Popillia japonica</name>
    <name type="common">Japanese beetle</name>
    <dbReference type="NCBI Taxonomy" id="7064"/>
    <lineage>
        <taxon>Eukaryota</taxon>
        <taxon>Metazoa</taxon>
        <taxon>Ecdysozoa</taxon>
        <taxon>Arthropoda</taxon>
        <taxon>Hexapoda</taxon>
        <taxon>Insecta</taxon>
        <taxon>Pterygota</taxon>
        <taxon>Neoptera</taxon>
        <taxon>Endopterygota</taxon>
        <taxon>Coleoptera</taxon>
        <taxon>Polyphaga</taxon>
        <taxon>Scarabaeiformia</taxon>
        <taxon>Scarabaeidae</taxon>
        <taxon>Rutelinae</taxon>
        <taxon>Popillia</taxon>
    </lineage>
</organism>
<evidence type="ECO:0000256" key="2">
    <source>
        <dbReference type="ARBA" id="ARBA00004569"/>
    </source>
</evidence>
<sequence length="215" mass="24932">MSTVLKLLRKASVKRSEIIFRQFHKSTQKFSTNTFKISPLQVMTVIGGTVALYTIYKTRTTHSLKALKLKTEDKSVVKLTTREKRFIRFASVQYDGQLYMTPQDFLESVVEAEPRPRLKRRLLTIKDLEEIKKVTPSLKEGSPRLFRDLRDKGIISYTEYLFLLSILTKPQSGFRIAFNMFDTDGNEKVDKNEFLVIRKLLGGKHKETEDISVSF</sequence>
<accession>A0AAW1N7Z0</accession>
<feature type="domain" description="EF-hand" evidence="8">
    <location>
        <begin position="169"/>
        <end position="204"/>
    </location>
</feature>
<dbReference type="PANTHER" id="PTHR12294">
    <property type="entry name" value="EF HAND DOMAIN FAMILY A1,A2-RELATED"/>
    <property type="match status" value="1"/>
</dbReference>
<proteinExistence type="predicted"/>
<dbReference type="InterPro" id="IPR002048">
    <property type="entry name" value="EF_hand_dom"/>
</dbReference>
<evidence type="ECO:0000256" key="3">
    <source>
        <dbReference type="ARBA" id="ARBA00022737"/>
    </source>
</evidence>
<dbReference type="AlphaFoldDB" id="A0AAW1N7Z0"/>
<keyword evidence="7" id="KW-0472">Membrane</keyword>
<keyword evidence="4" id="KW-0999">Mitochondrion inner membrane</keyword>
<dbReference type="GO" id="GO:0036444">
    <property type="term" value="P:calcium import into the mitochondrion"/>
    <property type="evidence" value="ECO:0007669"/>
    <property type="project" value="TreeGrafter"/>
</dbReference>
<keyword evidence="6" id="KW-0496">Mitochondrion</keyword>
<keyword evidence="3" id="KW-0677">Repeat</keyword>
<dbReference type="PANTHER" id="PTHR12294:SF13">
    <property type="entry name" value="MITOCHONDRIAL CALCIUM UPTAKE 3, ISOFORM D"/>
    <property type="match status" value="1"/>
</dbReference>
<evidence type="ECO:0000259" key="8">
    <source>
        <dbReference type="PROSITE" id="PS50222"/>
    </source>
</evidence>
<evidence type="ECO:0000256" key="4">
    <source>
        <dbReference type="ARBA" id="ARBA00022792"/>
    </source>
</evidence>
<dbReference type="EMBL" id="JASPKY010000007">
    <property type="protein sequence ID" value="KAK9754409.1"/>
    <property type="molecule type" value="Genomic_DNA"/>
</dbReference>
<evidence type="ECO:0000313" key="9">
    <source>
        <dbReference type="EMBL" id="KAK9754409.1"/>
    </source>
</evidence>
<dbReference type="GO" id="GO:0005758">
    <property type="term" value="C:mitochondrial intermembrane space"/>
    <property type="evidence" value="ECO:0007669"/>
    <property type="project" value="UniProtKB-SubCell"/>
</dbReference>
<evidence type="ECO:0000256" key="5">
    <source>
        <dbReference type="ARBA" id="ARBA00022946"/>
    </source>
</evidence>
<gene>
    <name evidence="9" type="ORF">QE152_g1241</name>
</gene>
<comment type="caution">
    <text evidence="9">The sequence shown here is derived from an EMBL/GenBank/DDBJ whole genome shotgun (WGS) entry which is preliminary data.</text>
</comment>
<protein>
    <recommendedName>
        <fullName evidence="8">EF-hand domain-containing protein</fullName>
    </recommendedName>
</protein>
<dbReference type="GO" id="GO:0005509">
    <property type="term" value="F:calcium ion binding"/>
    <property type="evidence" value="ECO:0007669"/>
    <property type="project" value="InterPro"/>
</dbReference>
<dbReference type="SUPFAM" id="SSF47473">
    <property type="entry name" value="EF-hand"/>
    <property type="match status" value="1"/>
</dbReference>
<dbReference type="InterPro" id="IPR039800">
    <property type="entry name" value="MICU1/2/3"/>
</dbReference>
<dbReference type="InterPro" id="IPR011992">
    <property type="entry name" value="EF-hand-dom_pair"/>
</dbReference>
<name>A0AAW1N7Z0_POPJA</name>
<dbReference type="GO" id="GO:0051560">
    <property type="term" value="P:mitochondrial calcium ion homeostasis"/>
    <property type="evidence" value="ECO:0007669"/>
    <property type="project" value="TreeGrafter"/>
</dbReference>
<dbReference type="PROSITE" id="PS50222">
    <property type="entry name" value="EF_HAND_2"/>
    <property type="match status" value="1"/>
</dbReference>
<keyword evidence="10" id="KW-1185">Reference proteome</keyword>
<comment type="subcellular location">
    <subcellularLocation>
        <location evidence="1">Mitochondrion inner membrane</location>
    </subcellularLocation>
    <subcellularLocation>
        <location evidence="2">Mitochondrion intermembrane space</location>
    </subcellularLocation>
</comment>
<keyword evidence="5" id="KW-0809">Transit peptide</keyword>
<evidence type="ECO:0000256" key="7">
    <source>
        <dbReference type="ARBA" id="ARBA00023136"/>
    </source>
</evidence>